<keyword evidence="7" id="KW-0255">Endonuclease</keyword>
<evidence type="ECO:0000256" key="3">
    <source>
        <dbReference type="ARBA" id="ARBA00022695"/>
    </source>
</evidence>
<keyword evidence="21" id="KW-1185">Reference proteome</keyword>
<dbReference type="GO" id="GO:0015074">
    <property type="term" value="P:DNA integration"/>
    <property type="evidence" value="ECO:0007669"/>
    <property type="project" value="UniProtKB-KW"/>
</dbReference>
<dbReference type="CDD" id="cd09274">
    <property type="entry name" value="RNase_HI_RT_Ty3"/>
    <property type="match status" value="1"/>
</dbReference>
<dbReference type="InterPro" id="IPR056924">
    <property type="entry name" value="SH3_Tf2-1"/>
</dbReference>
<evidence type="ECO:0000256" key="6">
    <source>
        <dbReference type="ARBA" id="ARBA00022750"/>
    </source>
</evidence>
<feature type="domain" description="Reverse transcriptase" evidence="18">
    <location>
        <begin position="595"/>
        <end position="774"/>
    </location>
</feature>
<keyword evidence="9" id="KW-0460">Magnesium</keyword>
<dbReference type="Gene3D" id="1.10.8.430">
    <property type="entry name" value="Helical domain of apoptotic protease-activating factors"/>
    <property type="match status" value="1"/>
</dbReference>
<dbReference type="Pfam" id="PF00931">
    <property type="entry name" value="NB-ARC"/>
    <property type="match status" value="1"/>
</dbReference>
<dbReference type="InterPro" id="IPR027417">
    <property type="entry name" value="P-loop_NTPase"/>
</dbReference>
<keyword evidence="8" id="KW-0378">Hydrolase</keyword>
<protein>
    <recommendedName>
        <fullName evidence="22">Reverse transcriptase</fullName>
    </recommendedName>
</protein>
<dbReference type="Gene3D" id="1.10.340.70">
    <property type="match status" value="1"/>
</dbReference>
<dbReference type="Gene3D" id="3.10.20.370">
    <property type="match status" value="1"/>
</dbReference>
<dbReference type="InterPro" id="IPR021109">
    <property type="entry name" value="Peptidase_aspartic_dom_sf"/>
</dbReference>
<dbReference type="SUPFAM" id="SSF54160">
    <property type="entry name" value="Chromo domain-like"/>
    <property type="match status" value="1"/>
</dbReference>
<evidence type="ECO:0000313" key="21">
    <source>
        <dbReference type="Proteomes" id="UP000242715"/>
    </source>
</evidence>
<evidence type="ECO:0000313" key="20">
    <source>
        <dbReference type="EMBL" id="GAU30089.1"/>
    </source>
</evidence>
<evidence type="ECO:0000256" key="5">
    <source>
        <dbReference type="ARBA" id="ARBA00022723"/>
    </source>
</evidence>
<dbReference type="GO" id="GO:0043531">
    <property type="term" value="F:ADP binding"/>
    <property type="evidence" value="ECO:0007669"/>
    <property type="project" value="InterPro"/>
</dbReference>
<evidence type="ECO:0000256" key="12">
    <source>
        <dbReference type="ARBA" id="ARBA00022932"/>
    </source>
</evidence>
<dbReference type="Gene3D" id="3.30.70.270">
    <property type="match status" value="2"/>
</dbReference>
<keyword evidence="6" id="KW-0064">Aspartyl protease</keyword>
<evidence type="ECO:0000256" key="15">
    <source>
        <dbReference type="ARBA" id="ARBA00023268"/>
    </source>
</evidence>
<feature type="region of interest" description="Disordered" evidence="17">
    <location>
        <begin position="225"/>
        <end position="265"/>
    </location>
</feature>
<dbReference type="GO" id="GO:0006310">
    <property type="term" value="P:DNA recombination"/>
    <property type="evidence" value="ECO:0007669"/>
    <property type="project" value="UniProtKB-KW"/>
</dbReference>
<dbReference type="SUPFAM" id="SSF50630">
    <property type="entry name" value="Acid proteases"/>
    <property type="match status" value="1"/>
</dbReference>
<dbReference type="GO" id="GO:0004519">
    <property type="term" value="F:endonuclease activity"/>
    <property type="evidence" value="ECO:0007669"/>
    <property type="project" value="UniProtKB-KW"/>
</dbReference>
<evidence type="ECO:0000256" key="4">
    <source>
        <dbReference type="ARBA" id="ARBA00022722"/>
    </source>
</evidence>
<dbReference type="InterPro" id="IPR005162">
    <property type="entry name" value="Retrotrans_gag_dom"/>
</dbReference>
<accession>A0A2Z6NEC3</accession>
<keyword evidence="14" id="KW-0233">DNA recombination</keyword>
<dbReference type="InterPro" id="IPR042197">
    <property type="entry name" value="Apaf_helical"/>
</dbReference>
<keyword evidence="16" id="KW-0175">Coiled coil</keyword>
<dbReference type="GO" id="GO:0046872">
    <property type="term" value="F:metal ion binding"/>
    <property type="evidence" value="ECO:0007669"/>
    <property type="project" value="UniProtKB-KW"/>
</dbReference>
<dbReference type="InterPro" id="IPR000477">
    <property type="entry name" value="RT_dom"/>
</dbReference>
<dbReference type="SUPFAM" id="SSF53098">
    <property type="entry name" value="Ribonuclease H-like"/>
    <property type="match status" value="1"/>
</dbReference>
<dbReference type="Pfam" id="PF08284">
    <property type="entry name" value="RVP_2"/>
    <property type="match status" value="1"/>
</dbReference>
<keyword evidence="10" id="KW-0229">DNA integration</keyword>
<evidence type="ECO:0000256" key="17">
    <source>
        <dbReference type="SAM" id="MobiDB-lite"/>
    </source>
</evidence>
<keyword evidence="15" id="KW-0511">Multifunctional enzyme</keyword>
<evidence type="ECO:0000256" key="11">
    <source>
        <dbReference type="ARBA" id="ARBA00022918"/>
    </source>
</evidence>
<dbReference type="Proteomes" id="UP000242715">
    <property type="component" value="Unassembled WGS sequence"/>
</dbReference>
<dbReference type="EMBL" id="DF973415">
    <property type="protein sequence ID" value="GAU30089.1"/>
    <property type="molecule type" value="Genomic_DNA"/>
</dbReference>
<dbReference type="GO" id="GO:0006508">
    <property type="term" value="P:proteolysis"/>
    <property type="evidence" value="ECO:0007669"/>
    <property type="project" value="UniProtKB-KW"/>
</dbReference>
<dbReference type="OrthoDB" id="2013610at2759"/>
<evidence type="ECO:0000259" key="19">
    <source>
        <dbReference type="PROSITE" id="PS50994"/>
    </source>
</evidence>
<dbReference type="GO" id="GO:0003964">
    <property type="term" value="F:RNA-directed DNA polymerase activity"/>
    <property type="evidence" value="ECO:0007669"/>
    <property type="project" value="UniProtKB-KW"/>
</dbReference>
<organism evidence="20 21">
    <name type="scientific">Trifolium subterraneum</name>
    <name type="common">Subterranean clover</name>
    <dbReference type="NCBI Taxonomy" id="3900"/>
    <lineage>
        <taxon>Eukaryota</taxon>
        <taxon>Viridiplantae</taxon>
        <taxon>Streptophyta</taxon>
        <taxon>Embryophyta</taxon>
        <taxon>Tracheophyta</taxon>
        <taxon>Spermatophyta</taxon>
        <taxon>Magnoliopsida</taxon>
        <taxon>eudicotyledons</taxon>
        <taxon>Gunneridae</taxon>
        <taxon>Pentapetalae</taxon>
        <taxon>rosids</taxon>
        <taxon>fabids</taxon>
        <taxon>Fabales</taxon>
        <taxon>Fabaceae</taxon>
        <taxon>Papilionoideae</taxon>
        <taxon>50 kb inversion clade</taxon>
        <taxon>NPAAA clade</taxon>
        <taxon>Hologalegina</taxon>
        <taxon>IRL clade</taxon>
        <taxon>Trifolieae</taxon>
        <taxon>Trifolium</taxon>
    </lineage>
</organism>
<dbReference type="Gene3D" id="3.40.50.300">
    <property type="entry name" value="P-loop containing nucleotide triphosphate hydrolases"/>
    <property type="match status" value="1"/>
</dbReference>
<dbReference type="SUPFAM" id="SSF52058">
    <property type="entry name" value="L domain-like"/>
    <property type="match status" value="1"/>
</dbReference>
<evidence type="ECO:0000256" key="7">
    <source>
        <dbReference type="ARBA" id="ARBA00022759"/>
    </source>
</evidence>
<dbReference type="CDD" id="cd00303">
    <property type="entry name" value="retropepsin_like"/>
    <property type="match status" value="1"/>
</dbReference>
<proteinExistence type="predicted"/>
<dbReference type="FunFam" id="1.10.340.70:FF:000001">
    <property type="entry name" value="Retrovirus-related Pol polyprotein from transposon gypsy-like Protein"/>
    <property type="match status" value="1"/>
</dbReference>
<dbReference type="InterPro" id="IPR036397">
    <property type="entry name" value="RNaseH_sf"/>
</dbReference>
<dbReference type="InterPro" id="IPR012337">
    <property type="entry name" value="RNaseH-like_sf"/>
</dbReference>
<dbReference type="Gene3D" id="3.10.10.10">
    <property type="entry name" value="HIV Type 1 Reverse Transcriptase, subunit A, domain 1"/>
    <property type="match status" value="1"/>
</dbReference>
<dbReference type="PANTHER" id="PTHR37984">
    <property type="entry name" value="PROTEIN CBG26694"/>
    <property type="match status" value="1"/>
</dbReference>
<evidence type="ECO:0000256" key="10">
    <source>
        <dbReference type="ARBA" id="ARBA00022908"/>
    </source>
</evidence>
<dbReference type="PRINTS" id="PR00364">
    <property type="entry name" value="DISEASERSIST"/>
</dbReference>
<keyword evidence="11" id="KW-0695">RNA-directed DNA polymerase</keyword>
<keyword evidence="13" id="KW-0238">DNA-binding</keyword>
<dbReference type="Pfam" id="PF17921">
    <property type="entry name" value="Integrase_H2C2"/>
    <property type="match status" value="1"/>
</dbReference>
<reference evidence="21" key="1">
    <citation type="journal article" date="2017" name="Front. Plant Sci.">
        <title>Climate Clever Clovers: New Paradigm to Reduce the Environmental Footprint of Ruminants by Breeding Low Methanogenic Forages Utilizing Haplotype Variation.</title>
        <authorList>
            <person name="Kaur P."/>
            <person name="Appels R."/>
            <person name="Bayer P.E."/>
            <person name="Keeble-Gagnere G."/>
            <person name="Wang J."/>
            <person name="Hirakawa H."/>
            <person name="Shirasawa K."/>
            <person name="Vercoe P."/>
            <person name="Stefanova K."/>
            <person name="Durmic Z."/>
            <person name="Nichols P."/>
            <person name="Revell C."/>
            <person name="Isobe S.N."/>
            <person name="Edwards D."/>
            <person name="Erskine W."/>
        </authorList>
    </citation>
    <scope>NUCLEOTIDE SEQUENCE [LARGE SCALE GENOMIC DNA]</scope>
    <source>
        <strain evidence="21">cv. Daliak</strain>
    </source>
</reference>
<dbReference type="PANTHER" id="PTHR37984:SF5">
    <property type="entry name" value="PROTEIN NYNRIN-LIKE"/>
    <property type="match status" value="1"/>
</dbReference>
<dbReference type="Gene3D" id="3.30.420.10">
    <property type="entry name" value="Ribonuclease H-like superfamily/Ribonuclease H"/>
    <property type="match status" value="1"/>
</dbReference>
<keyword evidence="3" id="KW-0548">Nucleotidyltransferase</keyword>
<dbReference type="InterPro" id="IPR016197">
    <property type="entry name" value="Chromo-like_dom_sf"/>
</dbReference>
<dbReference type="Pfam" id="PF17919">
    <property type="entry name" value="RT_RNaseH_2"/>
    <property type="match status" value="1"/>
</dbReference>
<keyword evidence="2" id="KW-0808">Transferase</keyword>
<evidence type="ECO:0000256" key="13">
    <source>
        <dbReference type="ARBA" id="ARBA00023125"/>
    </source>
</evidence>
<dbReference type="InterPro" id="IPR043128">
    <property type="entry name" value="Rev_trsase/Diguanyl_cyclase"/>
</dbReference>
<evidence type="ECO:0008006" key="22">
    <source>
        <dbReference type="Google" id="ProtNLM"/>
    </source>
</evidence>
<gene>
    <name evidence="20" type="ORF">TSUD_392450</name>
</gene>
<dbReference type="InterPro" id="IPR041588">
    <property type="entry name" value="Integrase_H2C2"/>
</dbReference>
<dbReference type="PROSITE" id="PS50994">
    <property type="entry name" value="INTEGRASE"/>
    <property type="match status" value="1"/>
</dbReference>
<feature type="compositionally biased region" description="Polar residues" evidence="17">
    <location>
        <begin position="227"/>
        <end position="238"/>
    </location>
</feature>
<feature type="coiled-coil region" evidence="16">
    <location>
        <begin position="1291"/>
        <end position="1325"/>
    </location>
</feature>
<dbReference type="SUPFAM" id="SSF52540">
    <property type="entry name" value="P-loop containing nucleoside triphosphate hydrolases"/>
    <property type="match status" value="1"/>
</dbReference>
<dbReference type="InterPro" id="IPR043502">
    <property type="entry name" value="DNA/RNA_pol_sf"/>
</dbReference>
<evidence type="ECO:0000256" key="1">
    <source>
        <dbReference type="ARBA" id="ARBA00022670"/>
    </source>
</evidence>
<feature type="domain" description="Integrase catalytic" evidence="19">
    <location>
        <begin position="1113"/>
        <end position="1277"/>
    </location>
</feature>
<evidence type="ECO:0000256" key="16">
    <source>
        <dbReference type="SAM" id="Coils"/>
    </source>
</evidence>
<dbReference type="GO" id="GO:0004190">
    <property type="term" value="F:aspartic-type endopeptidase activity"/>
    <property type="evidence" value="ECO:0007669"/>
    <property type="project" value="UniProtKB-KW"/>
</dbReference>
<dbReference type="FunFam" id="3.10.10.10:FF:000007">
    <property type="entry name" value="Retrovirus-related Pol polyprotein from transposon 17.6-like Protein"/>
    <property type="match status" value="1"/>
</dbReference>
<evidence type="ECO:0000256" key="9">
    <source>
        <dbReference type="ARBA" id="ARBA00022842"/>
    </source>
</evidence>
<dbReference type="InterPro" id="IPR032675">
    <property type="entry name" value="LRR_dom_sf"/>
</dbReference>
<dbReference type="SUPFAM" id="SSF56672">
    <property type="entry name" value="DNA/RNA polymerases"/>
    <property type="match status" value="1"/>
</dbReference>
<evidence type="ECO:0000256" key="8">
    <source>
        <dbReference type="ARBA" id="ARBA00022801"/>
    </source>
</evidence>
<dbReference type="InterPro" id="IPR041577">
    <property type="entry name" value="RT_RNaseH_2"/>
</dbReference>
<dbReference type="GO" id="GO:0003677">
    <property type="term" value="F:DNA binding"/>
    <property type="evidence" value="ECO:0007669"/>
    <property type="project" value="UniProtKB-KW"/>
</dbReference>
<dbReference type="FunFam" id="3.30.70.270:FF:000020">
    <property type="entry name" value="Transposon Tf2-6 polyprotein-like Protein"/>
    <property type="match status" value="1"/>
</dbReference>
<dbReference type="GO" id="GO:0003887">
    <property type="term" value="F:DNA-directed DNA polymerase activity"/>
    <property type="evidence" value="ECO:0007669"/>
    <property type="project" value="UniProtKB-KW"/>
</dbReference>
<keyword evidence="12" id="KW-0239">DNA-directed DNA polymerase</keyword>
<dbReference type="CDD" id="cd01647">
    <property type="entry name" value="RT_LTR"/>
    <property type="match status" value="1"/>
</dbReference>
<dbReference type="Pfam" id="PF00078">
    <property type="entry name" value="RVT_1"/>
    <property type="match status" value="1"/>
</dbReference>
<dbReference type="PROSITE" id="PS50878">
    <property type="entry name" value="RT_POL"/>
    <property type="match status" value="1"/>
</dbReference>
<dbReference type="Gene3D" id="2.40.70.10">
    <property type="entry name" value="Acid Proteases"/>
    <property type="match status" value="1"/>
</dbReference>
<dbReference type="Gene3D" id="3.80.10.10">
    <property type="entry name" value="Ribonuclease Inhibitor"/>
    <property type="match status" value="1"/>
</dbReference>
<feature type="compositionally biased region" description="Polar residues" evidence="17">
    <location>
        <begin position="245"/>
        <end position="256"/>
    </location>
</feature>
<dbReference type="InterPro" id="IPR050951">
    <property type="entry name" value="Retrovirus_Pol_polyprotein"/>
</dbReference>
<sequence>MATPPPTPTPTHEDLQTTLQQLLQIQQTFQQNLTTLTTEVAQLRHRVGPPGFTQGPEHLHHKPFTTSSIKLEIPGFDGSDPLPWIFKINQFFEFHNTPEEQRLRLASFYMQGEALTWYQWLHSNGQLLSWQQFLHALELRFAPSHYDDPKGALFKLCQTSSVKDYQTTFESLANRINGLPSQFFLSCFISGLKPDIRREVQAFQPISLSHAISLAKLQEDKLADRGYNNSNTATSSKQPFRPPITTASTLKPQNAPKTPPPIKRLSPAELQARREQGLCYNCDEPNYFLLLTPPKTLHPHNNPPQTRPKLAFMPLWATLSPKPFKANTTLSQLLLTLDTTQNSAPPQQPISNQAQISLHALMGHPIPQTLRVVGHVAKSPITVLIDSGSTHNFIQDRIAKQLGLKLEPAQEFQVLVGNGEELQCSYFCPNLAITLGSNKFLVDVFVLPLSGAELVLGVQWLQTLGPILTDFEKLTMKFFYNGEVVQIAGTPKPSPEEASLHQLKRLVSTNALDTFFHIQASPSSPDNSPPPDDPEIQLLLQRFSKLFETPTSLPPPRLTDHRIPLLEGSNPVNVRPYRYPHFQKREIETQIAEMLQQGLIQPSSSAFSSPVLLVRKKDGAWRFCVDYRALNTITVKDRFPIPAIDELLDELYGTNYFSKLDLRAGYHQIRMEPHDIHKTAFRTHLGHYEFLVMPFGLCNAPSTFQSTMNVIFQPYLRHFVIVFFDDILVYSRTKAEHLKHLETVFQCLLENCFILKLSKCSFAQNSISYLGHIVSAEGVGPDPEKIEAMVNWPPPTTLKQLRGFLGLTGFYRKFVKDYAIIAQPLTELLKKDAFQWSEQAQVAFDHLKAAMTKAPVLALPNFEEDFMIETDASGIGMGAVLIQNNHPICYFSQKFCPKLMNASAYVRELCAITSAVKKWRTYLLGRKFVVHTDQRSLRELMTQVIQTPEQQFYLAKLLGYSYEIKYKPGTQNRVADALSRVHENFPSVMAITIPHWKFLEKLQAEINQDSEVKDLMSKVANDPNSYPNFKIIKGLLYFKGRLYIPASSSFKNILLEEIHATPVGGHSGIQRTYGRMKENFYWVGLKQDVVNYVNSCHTCQQTKDPTHAPYGLLQPLPIPKHIWEDISMDFIVGLPSFQHYTVIFVVVDRFSKAAHFGMLPTGFTAVKVAELFTTMVCKLHGMPHSIVSDRDPIFLSKFWQELFHLSGTKLRMSTAYHPQSDGQTEVVNKTLQQYLRCFVHDQPKRWGKYIHWAEWHYNTAIHTSTGYSPFQVVYGKPPPSLPQYLAGTSQLEALDSELSNREIILQNLKKKLLKAQQNMKIYADQHRSPHTFKTGDLVYVKLRPYRQTSLPAQRTHKLSKRFYGPFKLLRQIGDVAFELELPPESKIHPVFHVSKLKPCHDPASKPLVLPPDAVDNSPMVQPLAVLDWKEEPGQTSPQVLIQWAGLYPEDATWESFEEIKKAYPHLHLEDKSDREEIIKLLMQPHPQGDSDADKSMCVIPIVGIGGLGKTTLAKLVFDDRRMDQVFQLKMWVCVSNDFDIRQIIIKIINLTSSTLASVPTVIFSHQDNINNFDIGQLVRRSQIIMTTRSNSIASMMGDVPSYVLKGLSPEDCLSLFRKWAFKEGEETKYPNLLEIGKEIVKKCQGVPLAVRTLGSSLFSNLDIRENVVVVDSHTRNIPQQARHLSVVENDSLDPYLFPKSRKTLYIDNCDKLDLLLNNESPIQTLRLKHLYLRGFSTLVTLPGWIVCAMDTLETLDISNFPNLKMFPVFLTSMTCLKRLYIINCPQLLNLTSDMHRLTALENLCIDGCPELCRKYQPQSGEYWPMIAHIKTIFIGELTEQEVETGMKSSTLKG</sequence>
<name>A0A2Z6NEC3_TRISU</name>
<keyword evidence="4" id="KW-0540">Nuclease</keyword>
<evidence type="ECO:0000256" key="14">
    <source>
        <dbReference type="ARBA" id="ARBA00023172"/>
    </source>
</evidence>
<dbReference type="Pfam" id="PF00665">
    <property type="entry name" value="rve"/>
    <property type="match status" value="1"/>
</dbReference>
<evidence type="ECO:0000256" key="2">
    <source>
        <dbReference type="ARBA" id="ARBA00022679"/>
    </source>
</evidence>
<keyword evidence="1" id="KW-0645">Protease</keyword>
<dbReference type="InterPro" id="IPR001584">
    <property type="entry name" value="Integrase_cat-core"/>
</dbReference>
<dbReference type="InterPro" id="IPR002182">
    <property type="entry name" value="NB-ARC"/>
</dbReference>
<keyword evidence="5" id="KW-0479">Metal-binding</keyword>
<evidence type="ECO:0000259" key="18">
    <source>
        <dbReference type="PROSITE" id="PS50878"/>
    </source>
</evidence>
<dbReference type="Pfam" id="PF03732">
    <property type="entry name" value="Retrotrans_gag"/>
    <property type="match status" value="1"/>
</dbReference>
<dbReference type="Pfam" id="PF24626">
    <property type="entry name" value="SH3_Tf2-1"/>
    <property type="match status" value="1"/>
</dbReference>